<dbReference type="FunFam" id="3.20.20.80:FF:000041">
    <property type="entry name" value="Beta-glucosidase 7"/>
    <property type="match status" value="1"/>
</dbReference>
<keyword evidence="4" id="KW-1185">Reference proteome</keyword>
<evidence type="ECO:0000313" key="3">
    <source>
        <dbReference type="EMBL" id="MCL7021725.1"/>
    </source>
</evidence>
<dbReference type="PANTHER" id="PTHR10353">
    <property type="entry name" value="GLYCOSYL HYDROLASE"/>
    <property type="match status" value="1"/>
</dbReference>
<dbReference type="Gene3D" id="3.20.20.80">
    <property type="entry name" value="Glycosidases"/>
    <property type="match status" value="1"/>
</dbReference>
<evidence type="ECO:0008006" key="5">
    <source>
        <dbReference type="Google" id="ProtNLM"/>
    </source>
</evidence>
<dbReference type="EMBL" id="JAJJMA010003972">
    <property type="protein sequence ID" value="MCL7021725.1"/>
    <property type="molecule type" value="Genomic_DNA"/>
</dbReference>
<name>A0AA41UTB4_PAPNU</name>
<dbReference type="InterPro" id="IPR001360">
    <property type="entry name" value="Glyco_hydro_1"/>
</dbReference>
<dbReference type="Proteomes" id="UP001177140">
    <property type="component" value="Unassembled WGS sequence"/>
</dbReference>
<dbReference type="GO" id="GO:0005975">
    <property type="term" value="P:carbohydrate metabolic process"/>
    <property type="evidence" value="ECO:0007669"/>
    <property type="project" value="InterPro"/>
</dbReference>
<dbReference type="AlphaFoldDB" id="A0AA41UTB4"/>
<evidence type="ECO:0000256" key="2">
    <source>
        <dbReference type="RuleBase" id="RU003690"/>
    </source>
</evidence>
<dbReference type="PRINTS" id="PR00131">
    <property type="entry name" value="GLHYDRLASE1"/>
</dbReference>
<dbReference type="SUPFAM" id="SSF51445">
    <property type="entry name" value="(Trans)glycosidases"/>
    <property type="match status" value="1"/>
</dbReference>
<sequence>MSKLGFGAYRFSVSWSRIFPDGLGTKVNEEGIAYYNNLINALLDKGIQPYLTLYHWDLPNHLHESMGGWLSDKIVKYFAIYAETCFVRFGDRVKHWITLNEPLQASVHGYDFGEHAPGRTENPSTEPYLVAHHLLLAHAAAVSIYRKKFQAQQGGEIGIVCDCEWAEPFSDKMEDKIAASRRIDFHFGWFLDPIYTGDYPKTMREKLGDRLPKFSDEDRELLMNSVDFLGINHYSTRLIAHVTTRRSGNFSDDQQSNIQGVRLLAASEWLYIVPWGLRSLLNYVAQKYHNPKIFVTENGMDDQEDPKALLHEMLDDKKRVGYYKGYLAAVSQAIKDGADVRGYFAWSFLDNFEWAQGYTKRFGIVYVDYKNGLRRHPKSSALWFSRLLKSNEGMTVKED</sequence>
<dbReference type="PANTHER" id="PTHR10353:SF310">
    <property type="entry name" value="BETA-GLUCOSIDASE 42"/>
    <property type="match status" value="1"/>
</dbReference>
<dbReference type="InterPro" id="IPR017853">
    <property type="entry name" value="GH"/>
</dbReference>
<protein>
    <recommendedName>
        <fullName evidence="5">Beta-glucosidase</fullName>
    </recommendedName>
</protein>
<comment type="similarity">
    <text evidence="1 2">Belongs to the glycosyl hydrolase 1 family.</text>
</comment>
<comment type="caution">
    <text evidence="3">The sequence shown here is derived from an EMBL/GenBank/DDBJ whole genome shotgun (WGS) entry which is preliminary data.</text>
</comment>
<evidence type="ECO:0000313" key="4">
    <source>
        <dbReference type="Proteomes" id="UP001177140"/>
    </source>
</evidence>
<reference evidence="3" key="1">
    <citation type="submission" date="2022-03" db="EMBL/GenBank/DDBJ databases">
        <title>A functionally conserved STORR gene fusion in Papaver species that diverged 16.8 million years ago.</title>
        <authorList>
            <person name="Catania T."/>
        </authorList>
    </citation>
    <scope>NUCLEOTIDE SEQUENCE</scope>
    <source>
        <strain evidence="3">S-191538</strain>
    </source>
</reference>
<accession>A0AA41UTB4</accession>
<proteinExistence type="inferred from homology"/>
<evidence type="ECO:0000256" key="1">
    <source>
        <dbReference type="ARBA" id="ARBA00010838"/>
    </source>
</evidence>
<gene>
    <name evidence="3" type="ORF">MKW94_025448</name>
</gene>
<dbReference type="GO" id="GO:0008422">
    <property type="term" value="F:beta-glucosidase activity"/>
    <property type="evidence" value="ECO:0007669"/>
    <property type="project" value="TreeGrafter"/>
</dbReference>
<dbReference type="Pfam" id="PF00232">
    <property type="entry name" value="Glyco_hydro_1"/>
    <property type="match status" value="1"/>
</dbReference>
<organism evidence="3 4">
    <name type="scientific">Papaver nudicaule</name>
    <name type="common">Iceland poppy</name>
    <dbReference type="NCBI Taxonomy" id="74823"/>
    <lineage>
        <taxon>Eukaryota</taxon>
        <taxon>Viridiplantae</taxon>
        <taxon>Streptophyta</taxon>
        <taxon>Embryophyta</taxon>
        <taxon>Tracheophyta</taxon>
        <taxon>Spermatophyta</taxon>
        <taxon>Magnoliopsida</taxon>
        <taxon>Ranunculales</taxon>
        <taxon>Papaveraceae</taxon>
        <taxon>Papaveroideae</taxon>
        <taxon>Papaver</taxon>
    </lineage>
</organism>